<name>A0A1G6JN78_9BACL</name>
<accession>A0A1G6JN78</accession>
<keyword evidence="5" id="KW-0133">Cell shape</keyword>
<dbReference type="STRING" id="1236220.SAMN04488112_104115"/>
<dbReference type="RefSeq" id="WP_091566936.1">
    <property type="nucleotide sequence ID" value="NZ_FMZA01000004.1"/>
</dbReference>
<keyword evidence="3" id="KW-1003">Cell membrane</keyword>
<keyword evidence="7 8" id="KW-0472">Membrane</keyword>
<keyword evidence="6 8" id="KW-1133">Transmembrane helix</keyword>
<keyword evidence="4 8" id="KW-0812">Transmembrane</keyword>
<dbReference type="GO" id="GO:0008360">
    <property type="term" value="P:regulation of cell shape"/>
    <property type="evidence" value="ECO:0007669"/>
    <property type="project" value="UniProtKB-KW"/>
</dbReference>
<feature type="transmembrane region" description="Helical" evidence="8">
    <location>
        <begin position="134"/>
        <end position="155"/>
    </location>
</feature>
<comment type="similarity">
    <text evidence="2">Belongs to the MreD family.</text>
</comment>
<sequence>MVVWILTGFLSFLFLLEGTVLQYVAPQAWGSPLVWIPQLVTSGVIILSLYRGRKSGMIFGFCFGLIHDVIYAQALGVYAFSTAAIGYVAGLISRQFFSGPLVALMTTGVCQAVHLLMSYGWFRLFNMTEMPWKMALFYHIIPSVLINMVVAYPIYRGVRWILKRSHPHSVQLFD</sequence>
<dbReference type="InterPro" id="IPR007227">
    <property type="entry name" value="Cell_shape_determining_MreD"/>
</dbReference>
<organism evidence="9 10">
    <name type="scientific">Melghirimyces thermohalophilus</name>
    <dbReference type="NCBI Taxonomy" id="1236220"/>
    <lineage>
        <taxon>Bacteria</taxon>
        <taxon>Bacillati</taxon>
        <taxon>Bacillota</taxon>
        <taxon>Bacilli</taxon>
        <taxon>Bacillales</taxon>
        <taxon>Thermoactinomycetaceae</taxon>
        <taxon>Melghirimyces</taxon>
    </lineage>
</organism>
<evidence type="ECO:0000313" key="9">
    <source>
        <dbReference type="EMBL" id="SDC20174.1"/>
    </source>
</evidence>
<evidence type="ECO:0000313" key="10">
    <source>
        <dbReference type="Proteomes" id="UP000199387"/>
    </source>
</evidence>
<dbReference type="GO" id="GO:0005886">
    <property type="term" value="C:plasma membrane"/>
    <property type="evidence" value="ECO:0007669"/>
    <property type="project" value="UniProtKB-SubCell"/>
</dbReference>
<dbReference type="EMBL" id="FMZA01000004">
    <property type="protein sequence ID" value="SDC20174.1"/>
    <property type="molecule type" value="Genomic_DNA"/>
</dbReference>
<keyword evidence="10" id="KW-1185">Reference proteome</keyword>
<protein>
    <submittedName>
        <fullName evidence="9">Rod shape-determining protein MreD</fullName>
    </submittedName>
</protein>
<evidence type="ECO:0000256" key="1">
    <source>
        <dbReference type="ARBA" id="ARBA00004651"/>
    </source>
</evidence>
<dbReference type="OrthoDB" id="2678464at2"/>
<evidence type="ECO:0000256" key="7">
    <source>
        <dbReference type="ARBA" id="ARBA00023136"/>
    </source>
</evidence>
<reference evidence="9 10" key="1">
    <citation type="submission" date="2016-10" db="EMBL/GenBank/DDBJ databases">
        <authorList>
            <person name="de Groot N.N."/>
        </authorList>
    </citation>
    <scope>NUCLEOTIDE SEQUENCE [LARGE SCALE GENOMIC DNA]</scope>
    <source>
        <strain evidence="9 10">DSM 45514</strain>
    </source>
</reference>
<dbReference type="Proteomes" id="UP000199387">
    <property type="component" value="Unassembled WGS sequence"/>
</dbReference>
<evidence type="ECO:0000256" key="5">
    <source>
        <dbReference type="ARBA" id="ARBA00022960"/>
    </source>
</evidence>
<evidence type="ECO:0000256" key="2">
    <source>
        <dbReference type="ARBA" id="ARBA00007776"/>
    </source>
</evidence>
<evidence type="ECO:0000256" key="6">
    <source>
        <dbReference type="ARBA" id="ARBA00022989"/>
    </source>
</evidence>
<feature type="transmembrane region" description="Helical" evidence="8">
    <location>
        <begin position="57"/>
        <end position="81"/>
    </location>
</feature>
<feature type="transmembrane region" description="Helical" evidence="8">
    <location>
        <begin position="32"/>
        <end position="50"/>
    </location>
</feature>
<proteinExistence type="inferred from homology"/>
<dbReference type="Pfam" id="PF04093">
    <property type="entry name" value="MreD"/>
    <property type="match status" value="1"/>
</dbReference>
<gene>
    <name evidence="9" type="ORF">SAMN04488112_104115</name>
</gene>
<feature type="transmembrane region" description="Helical" evidence="8">
    <location>
        <begin position="101"/>
        <end position="122"/>
    </location>
</feature>
<evidence type="ECO:0000256" key="8">
    <source>
        <dbReference type="SAM" id="Phobius"/>
    </source>
</evidence>
<evidence type="ECO:0000256" key="3">
    <source>
        <dbReference type="ARBA" id="ARBA00022475"/>
    </source>
</evidence>
<dbReference type="NCBIfam" id="TIGR03426">
    <property type="entry name" value="shape_MreD"/>
    <property type="match status" value="1"/>
</dbReference>
<evidence type="ECO:0000256" key="4">
    <source>
        <dbReference type="ARBA" id="ARBA00022692"/>
    </source>
</evidence>
<dbReference type="AlphaFoldDB" id="A0A1G6JN78"/>
<comment type="subcellular location">
    <subcellularLocation>
        <location evidence="1">Cell membrane</location>
        <topology evidence="1">Multi-pass membrane protein</topology>
    </subcellularLocation>
</comment>